<dbReference type="SUPFAM" id="SSF57829">
    <property type="entry name" value="Zn-binding ribosomal proteins"/>
    <property type="match status" value="1"/>
</dbReference>
<dbReference type="Gene3D" id="2.20.28.120">
    <property type="entry name" value="Ribosomal protein L33"/>
    <property type="match status" value="1"/>
</dbReference>
<evidence type="ECO:0000256" key="3">
    <source>
        <dbReference type="ARBA" id="ARBA00023274"/>
    </source>
</evidence>
<dbReference type="NCBIfam" id="NF001860">
    <property type="entry name" value="PRK00595.1"/>
    <property type="match status" value="1"/>
</dbReference>
<dbReference type="Pfam" id="PF00471">
    <property type="entry name" value="Ribosomal_L33"/>
    <property type="match status" value="1"/>
</dbReference>
<dbReference type="InterPro" id="IPR038584">
    <property type="entry name" value="Ribosomal_bL33_sf"/>
</dbReference>
<dbReference type="InterPro" id="IPR001705">
    <property type="entry name" value="Ribosomal_bL33"/>
</dbReference>
<evidence type="ECO:0000313" key="6">
    <source>
        <dbReference type="EMBL" id="MBN8237444.1"/>
    </source>
</evidence>
<proteinExistence type="inferred from homology"/>
<evidence type="ECO:0000256" key="1">
    <source>
        <dbReference type="ARBA" id="ARBA00007596"/>
    </source>
</evidence>
<dbReference type="PANTHER" id="PTHR43168">
    <property type="entry name" value="50S RIBOSOMAL PROTEIN L33, CHLOROPLASTIC"/>
    <property type="match status" value="1"/>
</dbReference>
<protein>
    <recommendedName>
        <fullName evidence="4 5">Large ribosomal subunit protein bL33</fullName>
    </recommendedName>
</protein>
<dbReference type="PANTHER" id="PTHR43168:SF5">
    <property type="entry name" value="LARGE RIBOSOMAL SUBUNIT PROTEIN BL33B"/>
    <property type="match status" value="1"/>
</dbReference>
<keyword evidence="7" id="KW-1185">Reference proteome</keyword>
<comment type="caution">
    <text evidence="6">The sequence shown here is derived from an EMBL/GenBank/DDBJ whole genome shotgun (WGS) entry which is preliminary data.</text>
</comment>
<organism evidence="6 7">
    <name type="scientific">Halobacillus kuroshimensis</name>
    <dbReference type="NCBI Taxonomy" id="302481"/>
    <lineage>
        <taxon>Bacteria</taxon>
        <taxon>Bacillati</taxon>
        <taxon>Bacillota</taxon>
        <taxon>Bacilli</taxon>
        <taxon>Bacillales</taxon>
        <taxon>Bacillaceae</taxon>
        <taxon>Halobacillus</taxon>
    </lineage>
</organism>
<evidence type="ECO:0000313" key="7">
    <source>
        <dbReference type="Proteomes" id="UP000663970"/>
    </source>
</evidence>
<comment type="similarity">
    <text evidence="1 5">Belongs to the bacterial ribosomal protein bL33 family.</text>
</comment>
<dbReference type="NCBIfam" id="TIGR01023">
    <property type="entry name" value="rpmG_bact"/>
    <property type="match status" value="1"/>
</dbReference>
<keyword evidence="2 5" id="KW-0689">Ribosomal protein</keyword>
<dbReference type="RefSeq" id="WP_084162932.1">
    <property type="nucleotide sequence ID" value="NZ_JAEKJY010000010.1"/>
</dbReference>
<sequence>MRKKVILACTECLNRNYSSYTNRSNQSERLEVRKFCKNCGKHTLHQETK</sequence>
<reference evidence="6 7" key="1">
    <citation type="submission" date="2020-12" db="EMBL/GenBank/DDBJ databases">
        <title>Oil enriched cultivation method for isolating marine PHA-producing bacteria.</title>
        <authorList>
            <person name="Zheng W."/>
            <person name="Yu S."/>
            <person name="Huang Y."/>
        </authorList>
    </citation>
    <scope>NUCLEOTIDE SEQUENCE [LARGE SCALE GENOMIC DNA]</scope>
    <source>
        <strain evidence="6 7">SY-2-6</strain>
    </source>
</reference>
<dbReference type="NCBIfam" id="NF001764">
    <property type="entry name" value="PRK00504.1"/>
    <property type="match status" value="1"/>
</dbReference>
<gene>
    <name evidence="5 6" type="primary">rpmG</name>
    <name evidence="6" type="ORF">JF544_19685</name>
</gene>
<evidence type="ECO:0000256" key="5">
    <source>
        <dbReference type="HAMAP-Rule" id="MF_00294"/>
    </source>
</evidence>
<dbReference type="Proteomes" id="UP000663970">
    <property type="component" value="Unassembled WGS sequence"/>
</dbReference>
<dbReference type="GO" id="GO:0005840">
    <property type="term" value="C:ribosome"/>
    <property type="evidence" value="ECO:0007669"/>
    <property type="project" value="UniProtKB-KW"/>
</dbReference>
<accession>A0ABS3E1W0</accession>
<evidence type="ECO:0000256" key="2">
    <source>
        <dbReference type="ARBA" id="ARBA00022980"/>
    </source>
</evidence>
<dbReference type="InterPro" id="IPR011332">
    <property type="entry name" value="Ribosomal_zn-bd"/>
</dbReference>
<keyword evidence="3 5" id="KW-0687">Ribonucleoprotein</keyword>
<evidence type="ECO:0000256" key="4">
    <source>
        <dbReference type="ARBA" id="ARBA00035176"/>
    </source>
</evidence>
<name>A0ABS3E1W0_9BACI</name>
<dbReference type="EMBL" id="JAEKJY010000010">
    <property type="protein sequence ID" value="MBN8237444.1"/>
    <property type="molecule type" value="Genomic_DNA"/>
</dbReference>
<dbReference type="HAMAP" id="MF_00294">
    <property type="entry name" value="Ribosomal_bL33"/>
    <property type="match status" value="1"/>
</dbReference>